<accession>A0A3G5A811</accession>
<name>A0A3G5A811_9VIRU</name>
<dbReference type="Gene3D" id="1.25.40.10">
    <property type="entry name" value="Tetratricopeptide repeat domain"/>
    <property type="match status" value="1"/>
</dbReference>
<organism evidence="1">
    <name type="scientific">Hyperionvirus sp</name>
    <dbReference type="NCBI Taxonomy" id="2487770"/>
    <lineage>
        <taxon>Viruses</taxon>
        <taxon>Varidnaviria</taxon>
        <taxon>Bamfordvirae</taxon>
        <taxon>Nucleocytoviricota</taxon>
        <taxon>Megaviricetes</taxon>
        <taxon>Imitervirales</taxon>
        <taxon>Mimiviridae</taxon>
        <taxon>Klosneuvirinae</taxon>
    </lineage>
</organism>
<evidence type="ECO:0000313" key="1">
    <source>
        <dbReference type="EMBL" id="AYV83430.1"/>
    </source>
</evidence>
<dbReference type="InterPro" id="IPR011990">
    <property type="entry name" value="TPR-like_helical_dom_sf"/>
</dbReference>
<protein>
    <recommendedName>
        <fullName evidence="2">Sel1 repeat family protein</fullName>
    </recommendedName>
</protein>
<dbReference type="SUPFAM" id="SSF81901">
    <property type="entry name" value="HCP-like"/>
    <property type="match status" value="1"/>
</dbReference>
<gene>
    <name evidence="1" type="ORF">Hyperionvirus7_1</name>
</gene>
<proteinExistence type="predicted"/>
<dbReference type="EMBL" id="MK072389">
    <property type="protein sequence ID" value="AYV83430.1"/>
    <property type="molecule type" value="Genomic_DNA"/>
</dbReference>
<evidence type="ECO:0008006" key="2">
    <source>
        <dbReference type="Google" id="ProtNLM"/>
    </source>
</evidence>
<feature type="non-terminal residue" evidence="1">
    <location>
        <position position="62"/>
    </location>
</feature>
<reference evidence="1" key="1">
    <citation type="submission" date="2018-10" db="EMBL/GenBank/DDBJ databases">
        <title>Hidden diversity of soil giant viruses.</title>
        <authorList>
            <person name="Schulz F."/>
            <person name="Alteio L."/>
            <person name="Goudeau D."/>
            <person name="Ryan E.M."/>
            <person name="Malmstrom R.R."/>
            <person name="Blanchard J."/>
            <person name="Woyke T."/>
        </authorList>
    </citation>
    <scope>NUCLEOTIDE SEQUENCE</scope>
    <source>
        <strain evidence="1">HYV1</strain>
    </source>
</reference>
<sequence>MGNTVDTAFRTGVDSYNGKSYPDAFRQFKGLEEQSHAEGIYMLGVMAYYGEGCEKDMKEAYE</sequence>